<dbReference type="GO" id="GO:0046081">
    <property type="term" value="P:dUTP catabolic process"/>
    <property type="evidence" value="ECO:0007669"/>
    <property type="project" value="InterPro"/>
</dbReference>
<dbReference type="InterPro" id="IPR033704">
    <property type="entry name" value="dUTPase_trimeric"/>
</dbReference>
<evidence type="ECO:0000256" key="2">
    <source>
        <dbReference type="ARBA" id="ARBA00012379"/>
    </source>
</evidence>
<dbReference type="PANTHER" id="PTHR11241:SF0">
    <property type="entry name" value="DEOXYURIDINE 5'-TRIPHOSPHATE NUCLEOTIDOHYDROLASE"/>
    <property type="match status" value="1"/>
</dbReference>
<evidence type="ECO:0000313" key="7">
    <source>
        <dbReference type="Proteomes" id="UP000001249"/>
    </source>
</evidence>
<dbReference type="KEGG" id="vg:4484428"/>
<reference evidence="7" key="1">
    <citation type="journal article" date="2008" name="J. Bacteriol.">
        <title>Ma-LMM01 infecting toxic Microcystis aeruginosa illuminates diverse cyanophage genome strategies.</title>
        <authorList>
            <person name="Yoshida T."/>
            <person name="Nagasaki K."/>
            <person name="Takashima Y."/>
            <person name="Shirai Y."/>
            <person name="Tomaru Y."/>
            <person name="Takao Y."/>
            <person name="Sakamoto S."/>
            <person name="Hiroishi S."/>
            <person name="Ogata H."/>
        </authorList>
    </citation>
    <scope>NUCLEOTIDE SEQUENCE</scope>
</reference>
<evidence type="ECO:0000256" key="3">
    <source>
        <dbReference type="ARBA" id="ARBA00022801"/>
    </source>
</evidence>
<accession>A0A7U5</accession>
<name>A0A7U5_9CAUD</name>
<dbReference type="PANTHER" id="PTHR11241">
    <property type="entry name" value="DEOXYURIDINE 5'-TRIPHOSPHATE NUCLEOTIDOHYDROLASE"/>
    <property type="match status" value="1"/>
</dbReference>
<dbReference type="InterPro" id="IPR036157">
    <property type="entry name" value="dUTPase-like_sf"/>
</dbReference>
<keyword evidence="4" id="KW-0546">Nucleotide metabolism</keyword>
<evidence type="ECO:0000256" key="1">
    <source>
        <dbReference type="ARBA" id="ARBA00006581"/>
    </source>
</evidence>
<feature type="domain" description="dUTPase-like" evidence="5">
    <location>
        <begin position="131"/>
        <end position="223"/>
    </location>
</feature>
<dbReference type="RefSeq" id="YP_851195.1">
    <property type="nucleotide sequence ID" value="NC_008562.1"/>
</dbReference>
<dbReference type="GO" id="GO:0000287">
    <property type="term" value="F:magnesium ion binding"/>
    <property type="evidence" value="ECO:0007669"/>
    <property type="project" value="InterPro"/>
</dbReference>
<dbReference type="GO" id="GO:0006226">
    <property type="term" value="P:dUMP biosynthetic process"/>
    <property type="evidence" value="ECO:0007669"/>
    <property type="project" value="InterPro"/>
</dbReference>
<dbReference type="GeneID" id="4484428"/>
<proteinExistence type="inferred from homology"/>
<dbReference type="GO" id="GO:0004170">
    <property type="term" value="F:dUTP diphosphatase activity"/>
    <property type="evidence" value="ECO:0007669"/>
    <property type="project" value="UniProtKB-EC"/>
</dbReference>
<evidence type="ECO:0000259" key="5">
    <source>
        <dbReference type="Pfam" id="PF00692"/>
    </source>
</evidence>
<evidence type="ECO:0000313" key="6">
    <source>
        <dbReference type="EMBL" id="BAF36272.1"/>
    </source>
</evidence>
<dbReference type="Pfam" id="PF00692">
    <property type="entry name" value="dUTPase"/>
    <property type="match status" value="1"/>
</dbReference>
<evidence type="ECO:0000256" key="4">
    <source>
        <dbReference type="ARBA" id="ARBA00023080"/>
    </source>
</evidence>
<dbReference type="Gene3D" id="2.70.40.10">
    <property type="match status" value="1"/>
</dbReference>
<dbReference type="InterPro" id="IPR008181">
    <property type="entry name" value="dUTPase"/>
</dbReference>
<organism evidence="6 7">
    <name type="scientific">Microcystis phage LMM01</name>
    <dbReference type="NCBI Taxonomy" id="2856824"/>
    <lineage>
        <taxon>Viruses</taxon>
        <taxon>Duplodnaviria</taxon>
        <taxon>Heunggongvirae</taxon>
        <taxon>Uroviricota</taxon>
        <taxon>Caudoviricetes</taxon>
        <taxon>Fukuivirus</taxon>
        <taxon>Fukuivirus LMM01</taxon>
    </lineage>
</organism>
<dbReference type="Proteomes" id="UP000001249">
    <property type="component" value="Segment"/>
</dbReference>
<dbReference type="EC" id="3.6.1.23" evidence="2"/>
<dbReference type="OrthoDB" id="12539at10239"/>
<comment type="similarity">
    <text evidence="1">Belongs to the dUTPase family.</text>
</comment>
<keyword evidence="7" id="KW-1185">Reference proteome</keyword>
<dbReference type="EMBL" id="AB231700">
    <property type="protein sequence ID" value="BAF36272.1"/>
    <property type="molecule type" value="Genomic_DNA"/>
</dbReference>
<dbReference type="CDD" id="cd07557">
    <property type="entry name" value="trimeric_dUTPase"/>
    <property type="match status" value="1"/>
</dbReference>
<protein>
    <recommendedName>
        <fullName evidence="2">dUTP diphosphatase</fullName>
        <ecNumber evidence="2">3.6.1.23</ecNumber>
    </recommendedName>
</protein>
<dbReference type="InterPro" id="IPR029054">
    <property type="entry name" value="dUTPase-like"/>
</dbReference>
<sequence length="224" mass="24849">MTCLNRSFFLMKTFVTADRYLPTKNNSRDGGYDLKARVTEDHKYVTECLLKHLSLQKMLKTETDLFINGNLVENSHIEDTLETCLLDEKGFYALLPGQSVRVHTGFYVTSPGLPEETQDKLVEMGIGRLVHIGRIQPRSGLAKHGISVANTPGLDDMETYGGEILVLLENRSCDVHLFGDGARIAQFTFEMVADMGDLSKYLVRDEVDLGATVRGPRGFGSSGV</sequence>
<keyword evidence="3 6" id="KW-0378">Hydrolase</keyword>
<dbReference type="SUPFAM" id="SSF51283">
    <property type="entry name" value="dUTPase-like"/>
    <property type="match status" value="1"/>
</dbReference>